<comment type="caution">
    <text evidence="2">The sequence shown here is derived from an EMBL/GenBank/DDBJ whole genome shotgun (WGS) entry which is preliminary data.</text>
</comment>
<gene>
    <name evidence="2" type="ORF">HNR07_006189</name>
</gene>
<evidence type="ECO:0000313" key="2">
    <source>
        <dbReference type="EMBL" id="MBB5495052.1"/>
    </source>
</evidence>
<dbReference type="AlphaFoldDB" id="A0A840WFP2"/>
<protein>
    <submittedName>
        <fullName evidence="2">Uncharacterized protein</fullName>
    </submittedName>
</protein>
<proteinExistence type="predicted"/>
<dbReference type="EMBL" id="JACHDO010000001">
    <property type="protein sequence ID" value="MBB5495052.1"/>
    <property type="molecule type" value="Genomic_DNA"/>
</dbReference>
<evidence type="ECO:0000313" key="3">
    <source>
        <dbReference type="Proteomes" id="UP000579647"/>
    </source>
</evidence>
<feature type="compositionally biased region" description="Basic and acidic residues" evidence="1">
    <location>
        <begin position="1"/>
        <end position="17"/>
    </location>
</feature>
<feature type="region of interest" description="Disordered" evidence="1">
    <location>
        <begin position="1"/>
        <end position="23"/>
    </location>
</feature>
<name>A0A840WFP2_9ACTN</name>
<organism evidence="2 3">
    <name type="scientific">Nocardiopsis metallicus</name>
    <dbReference type="NCBI Taxonomy" id="179819"/>
    <lineage>
        <taxon>Bacteria</taxon>
        <taxon>Bacillati</taxon>
        <taxon>Actinomycetota</taxon>
        <taxon>Actinomycetes</taxon>
        <taxon>Streptosporangiales</taxon>
        <taxon>Nocardiopsidaceae</taxon>
        <taxon>Nocardiopsis</taxon>
    </lineage>
</organism>
<dbReference type="RefSeq" id="WP_184369385.1">
    <property type="nucleotide sequence ID" value="NZ_BAAAKM010000143.1"/>
</dbReference>
<keyword evidence="3" id="KW-1185">Reference proteome</keyword>
<evidence type="ECO:0000256" key="1">
    <source>
        <dbReference type="SAM" id="MobiDB-lite"/>
    </source>
</evidence>
<dbReference type="Proteomes" id="UP000579647">
    <property type="component" value="Unassembled WGS sequence"/>
</dbReference>
<accession>A0A840WFP2</accession>
<sequence>MHADGRVEQAGERHLADEADQTWHNWQTREQPAVSDFGLTVDLHHTQTVWLHHPDTPLWSTPHTQPRR</sequence>
<reference evidence="2 3" key="1">
    <citation type="submission" date="2020-08" db="EMBL/GenBank/DDBJ databases">
        <title>Sequencing the genomes of 1000 actinobacteria strains.</title>
        <authorList>
            <person name="Klenk H.-P."/>
        </authorList>
    </citation>
    <scope>NUCLEOTIDE SEQUENCE [LARGE SCALE GENOMIC DNA]</scope>
    <source>
        <strain evidence="2 3">DSM 44598</strain>
    </source>
</reference>